<dbReference type="InterPro" id="IPR014867">
    <property type="entry name" value="Spore_coat_CotH_CotH2/3/7"/>
</dbReference>
<gene>
    <name evidence="2" type="ORF">EV684_103234</name>
</gene>
<evidence type="ECO:0000313" key="3">
    <source>
        <dbReference type="Proteomes" id="UP000295106"/>
    </source>
</evidence>
<dbReference type="AlphaFoldDB" id="A0A4R2MLT8"/>
<dbReference type="EMBL" id="SLXD01000003">
    <property type="protein sequence ID" value="TCP03986.1"/>
    <property type="molecule type" value="Genomic_DNA"/>
</dbReference>
<organism evidence="2 3">
    <name type="scientific">Rubrivivax gelatinosus</name>
    <name type="common">Rhodocyclus gelatinosus</name>
    <name type="synonym">Rhodopseudomonas gelatinosa</name>
    <dbReference type="NCBI Taxonomy" id="28068"/>
    <lineage>
        <taxon>Bacteria</taxon>
        <taxon>Pseudomonadati</taxon>
        <taxon>Pseudomonadota</taxon>
        <taxon>Betaproteobacteria</taxon>
        <taxon>Burkholderiales</taxon>
        <taxon>Sphaerotilaceae</taxon>
        <taxon>Rubrivivax</taxon>
    </lineage>
</organism>
<reference evidence="2 3" key="1">
    <citation type="submission" date="2019-03" db="EMBL/GenBank/DDBJ databases">
        <title>Genomic Encyclopedia of Type Strains, Phase IV (KMG-IV): sequencing the most valuable type-strain genomes for metagenomic binning, comparative biology and taxonomic classification.</title>
        <authorList>
            <person name="Goeker M."/>
        </authorList>
    </citation>
    <scope>NUCLEOTIDE SEQUENCE [LARGE SCALE GENOMIC DNA]</scope>
    <source>
        <strain evidence="2 3">DSM 1709</strain>
    </source>
</reference>
<dbReference type="Proteomes" id="UP000295106">
    <property type="component" value="Unassembled WGS sequence"/>
</dbReference>
<dbReference type="PROSITE" id="PS51257">
    <property type="entry name" value="PROKAR_LIPOPROTEIN"/>
    <property type="match status" value="1"/>
</dbReference>
<sequence length="406" mass="46429">MFTLLRSALCCTAVALLAACGGGGGDTTPPDTGTLPETACGAARPQTVSIRTAGGRDILSTEDYVDAEVWIDGRKLDTRIRGRGNSTWTMPKKPYRLKLDESTPLYGMPAEKDWALLANYSDKTMLRNEVAFCVARLLEMEYVPRSRYVELELNGEYQGLYQLTEHVETGEDRVDIGAEDEASPGFLVEWDTRYASEDLWFKTTRGSPYVVKSDATGPQTEAIRDFMNAFEDALYAHSPASFERADVASMASFYLVNELMRNTDAFNSSTFMYRRDDGPLRFGPVWDFDIAAGNVDFNDDWKTEGFSMRHRVYMNHAFQTPGFDTEVRRQWSRLYARADALQFHVDVTVKALQEAQQRNFQRWPLLGSYVWPNHVVYDTYDEEVRYLKNWLTRRMRWLDSQYGSTP</sequence>
<evidence type="ECO:0000256" key="1">
    <source>
        <dbReference type="SAM" id="SignalP"/>
    </source>
</evidence>
<dbReference type="Pfam" id="PF08757">
    <property type="entry name" value="CotH"/>
    <property type="match status" value="1"/>
</dbReference>
<accession>A0A4R2MLT8</accession>
<keyword evidence="1" id="KW-0732">Signal</keyword>
<dbReference type="OrthoDB" id="9770871at2"/>
<proteinExistence type="predicted"/>
<feature type="signal peptide" evidence="1">
    <location>
        <begin position="1"/>
        <end position="18"/>
    </location>
</feature>
<protein>
    <submittedName>
        <fullName evidence="2">CotH protein</fullName>
    </submittedName>
</protein>
<dbReference type="PANTHER" id="PTHR40050">
    <property type="entry name" value="INNER SPORE COAT PROTEIN H"/>
    <property type="match status" value="1"/>
</dbReference>
<comment type="caution">
    <text evidence="2">The sequence shown here is derived from an EMBL/GenBank/DDBJ whole genome shotgun (WGS) entry which is preliminary data.</text>
</comment>
<evidence type="ECO:0000313" key="2">
    <source>
        <dbReference type="EMBL" id="TCP03986.1"/>
    </source>
</evidence>
<name>A0A4R2MLT8_RUBGE</name>
<dbReference type="PANTHER" id="PTHR40050:SF1">
    <property type="entry name" value="INNER SPORE COAT PROTEIN H"/>
    <property type="match status" value="1"/>
</dbReference>
<feature type="chain" id="PRO_5020572035" evidence="1">
    <location>
        <begin position="19"/>
        <end position="406"/>
    </location>
</feature>